<dbReference type="InterPro" id="IPR029052">
    <property type="entry name" value="Metallo-depent_PP-like"/>
</dbReference>
<organism evidence="3 4">
    <name type="scientific">Halorubrum lacusprofundi (strain ATCC 49239 / DSM 5036 / JCM 8891 / ACAM 34)</name>
    <dbReference type="NCBI Taxonomy" id="416348"/>
    <lineage>
        <taxon>Archaea</taxon>
        <taxon>Methanobacteriati</taxon>
        <taxon>Methanobacteriota</taxon>
        <taxon>Stenosarchaea group</taxon>
        <taxon>Halobacteria</taxon>
        <taxon>Halobacteriales</taxon>
        <taxon>Haloferacaceae</taxon>
        <taxon>Halorubrum</taxon>
    </lineage>
</organism>
<dbReference type="CDD" id="cd00840">
    <property type="entry name" value="MPP_Mre11_N"/>
    <property type="match status" value="1"/>
</dbReference>
<dbReference type="InterPro" id="IPR041796">
    <property type="entry name" value="Mre11_N"/>
</dbReference>
<keyword evidence="4" id="KW-1185">Reference proteome</keyword>
<evidence type="ECO:0000313" key="3">
    <source>
        <dbReference type="EMBL" id="ACM58767.1"/>
    </source>
</evidence>
<feature type="domain" description="Calcineurin-like phosphoesterase" evidence="2">
    <location>
        <begin position="9"/>
        <end position="202"/>
    </location>
</feature>
<dbReference type="Gene3D" id="3.60.21.10">
    <property type="match status" value="1"/>
</dbReference>
<gene>
    <name evidence="3" type="ordered locus">Hlac_3236</name>
</gene>
<reference evidence="3 4" key="1">
    <citation type="journal article" date="2016" name="Stand. Genomic Sci.">
        <title>Complete genome sequence of the Antarctic Halorubrum lacusprofundi type strain ACAM 34.</title>
        <authorList>
            <person name="Anderson I.J."/>
            <person name="DasSarma P."/>
            <person name="Lucas S."/>
            <person name="Copeland A."/>
            <person name="Lapidus A."/>
            <person name="Del Rio T.G."/>
            <person name="Tice H."/>
            <person name="Dalin E."/>
            <person name="Bruce D.C."/>
            <person name="Goodwin L."/>
            <person name="Pitluck S."/>
            <person name="Sims D."/>
            <person name="Brettin T.S."/>
            <person name="Detter J.C."/>
            <person name="Han C.S."/>
            <person name="Larimer F."/>
            <person name="Hauser L."/>
            <person name="Land M."/>
            <person name="Ivanova N."/>
            <person name="Richardson P."/>
            <person name="Cavicchioli R."/>
            <person name="DasSarma S."/>
            <person name="Woese C.R."/>
            <person name="Kyrpides N.C."/>
        </authorList>
    </citation>
    <scope>NUCLEOTIDE SEQUENCE [LARGE SCALE GENOMIC DNA]</scope>
    <source>
        <strain evidence="4">ATCC 49239 / DSM 5036 / JCM 8891 / ACAM 34</strain>
    </source>
</reference>
<dbReference type="GO" id="GO:0016787">
    <property type="term" value="F:hydrolase activity"/>
    <property type="evidence" value="ECO:0007669"/>
    <property type="project" value="UniProtKB-KW"/>
</dbReference>
<accession>B9LVQ4</accession>
<dbReference type="Proteomes" id="UP000000740">
    <property type="component" value="Chromosome 2"/>
</dbReference>
<dbReference type="eggNOG" id="arCOG00397">
    <property type="taxonomic scope" value="Archaea"/>
</dbReference>
<dbReference type="InterPro" id="IPR004843">
    <property type="entry name" value="Calcineurin-like_PHP"/>
</dbReference>
<dbReference type="Pfam" id="PF00149">
    <property type="entry name" value="Metallophos"/>
    <property type="match status" value="1"/>
</dbReference>
<name>B9LVQ4_HALLT</name>
<dbReference type="GeneID" id="7399360"/>
<dbReference type="EMBL" id="CP001366">
    <property type="protein sequence ID" value="ACM58767.1"/>
    <property type="molecule type" value="Genomic_DNA"/>
</dbReference>
<dbReference type="RefSeq" id="WP_015911610.1">
    <property type="nucleotide sequence ID" value="NC_012028.1"/>
</dbReference>
<dbReference type="AlphaFoldDB" id="B9LVQ4"/>
<evidence type="ECO:0000259" key="2">
    <source>
        <dbReference type="Pfam" id="PF00149"/>
    </source>
</evidence>
<dbReference type="HOGENOM" id="CLU_026621_4_0_2"/>
<keyword evidence="1" id="KW-0378">Hydrolase</keyword>
<dbReference type="SUPFAM" id="SSF56300">
    <property type="entry name" value="Metallo-dependent phosphatases"/>
    <property type="match status" value="1"/>
</dbReference>
<proteinExistence type="predicted"/>
<sequence>MMEDALELLYTGDLHLGRHPSRIPDDLDGPELSPKAVWLSTVQEAIDQDVDTVVIAGDIVDQENRYFEAYGAFEDGIAQLDEAGIPVVVVAGNHDFDALPEMVDNLDSDTLQFLGREGQWERWTLEQDGEPVAHFDGWSFSAEHVYESPLEEYDLPETDDAPQIGVLHADLDSRGSRYAPVLSSELRDTPADAWLLGHIHSPGIQIDSRPLALYSGSPQPLDPGEQQAHGPWTITIPKNGEVRAEQILLASVRYDQVSVDVSGVEDPQEATSVISEEIKEHVRSELDTRSLELSLVRVHLTGRTDAHSALVDRHRSMERDLGFRERSVSVRIESIDVDTRPAIDLEDLAEGDNAAAYLADLLLEIENGDTRESYGNMVDDSLAAVRQAHSANAYNPLRRETELRDPDDNDAIEHLEQQARVLLDTLLSQKGGNA</sequence>
<protein>
    <submittedName>
        <fullName evidence="3">Metallophosphoesterase</fullName>
    </submittedName>
</protein>
<evidence type="ECO:0000313" key="4">
    <source>
        <dbReference type="Proteomes" id="UP000000740"/>
    </source>
</evidence>
<dbReference type="PANTHER" id="PTHR30337:SF7">
    <property type="entry name" value="PHOSPHOESTERASE"/>
    <property type="match status" value="1"/>
</dbReference>
<dbReference type="InterPro" id="IPR050535">
    <property type="entry name" value="DNA_Repair-Maintenance_Comp"/>
</dbReference>
<dbReference type="PANTHER" id="PTHR30337">
    <property type="entry name" value="COMPONENT OF ATP-DEPENDENT DSDNA EXONUCLEASE"/>
    <property type="match status" value="1"/>
</dbReference>
<dbReference type="KEGG" id="hla:Hlac_3236"/>
<evidence type="ECO:0000256" key="1">
    <source>
        <dbReference type="ARBA" id="ARBA00022801"/>
    </source>
</evidence>